<dbReference type="Gene3D" id="3.60.21.10">
    <property type="match status" value="1"/>
</dbReference>
<feature type="region of interest" description="Disordered" evidence="1">
    <location>
        <begin position="1"/>
        <end position="23"/>
    </location>
</feature>
<accession>A0A2B8B4B0</accession>
<evidence type="ECO:0000256" key="1">
    <source>
        <dbReference type="SAM" id="MobiDB-lite"/>
    </source>
</evidence>
<comment type="caution">
    <text evidence="2">The sequence shown here is derived from an EMBL/GenBank/DDBJ whole genome shotgun (WGS) entry which is preliminary data.</text>
</comment>
<evidence type="ECO:0000313" key="3">
    <source>
        <dbReference type="Proteomes" id="UP000225379"/>
    </source>
</evidence>
<feature type="region of interest" description="Disordered" evidence="1">
    <location>
        <begin position="206"/>
        <end position="233"/>
    </location>
</feature>
<evidence type="ECO:0000313" key="2">
    <source>
        <dbReference type="EMBL" id="PGH52795.1"/>
    </source>
</evidence>
<organism evidence="2 3">
    <name type="scientific">Azospirillum palustre</name>
    <dbReference type="NCBI Taxonomy" id="2044885"/>
    <lineage>
        <taxon>Bacteria</taxon>
        <taxon>Pseudomonadati</taxon>
        <taxon>Pseudomonadota</taxon>
        <taxon>Alphaproteobacteria</taxon>
        <taxon>Rhodospirillales</taxon>
        <taxon>Azospirillaceae</taxon>
        <taxon>Azospirillum</taxon>
    </lineage>
</organism>
<reference evidence="3" key="1">
    <citation type="submission" date="2017-10" db="EMBL/GenBank/DDBJ databases">
        <authorList>
            <person name="Kravchenko I.K."/>
            <person name="Grouzdev D.S."/>
        </authorList>
    </citation>
    <scope>NUCLEOTIDE SEQUENCE [LARGE SCALE GENOMIC DNA]</scope>
    <source>
        <strain evidence="3">B2</strain>
    </source>
</reference>
<dbReference type="SUPFAM" id="SSF56300">
    <property type="entry name" value="Metallo-dependent phosphatases"/>
    <property type="match status" value="1"/>
</dbReference>
<proteinExistence type="predicted"/>
<dbReference type="Proteomes" id="UP000225379">
    <property type="component" value="Unassembled WGS sequence"/>
</dbReference>
<name>A0A2B8B4B0_9PROT</name>
<dbReference type="AlphaFoldDB" id="A0A2B8B4B0"/>
<dbReference type="EMBL" id="PDKW01000043">
    <property type="protein sequence ID" value="PGH52795.1"/>
    <property type="molecule type" value="Genomic_DNA"/>
</dbReference>
<gene>
    <name evidence="2" type="ORF">CRT60_22900</name>
</gene>
<sequence>MGLPPRLGLPNRRTNRPAGPGAGALVGALEDDSRFTSLGRPRRVWAIGAIHAQPDRLDLIHQAIGQRFRPGDRLVYLGNMIGFGEQVVETIDRLLAFRIALLAMPGMIASDIVYLRGQQEEMWQKLLQLHFAPDPRTVLDWMLRQGVAPTLAAYGGHLDAGMAAARGGAVMLGRWTRELRQAVAARPGHEQLFNALRRAAYTGGAASQGGAADDGSSDGLSKDAGDGEGWTGSSRGGGSLLLVNSGIDPRRPLTGQGDAFWWGSAGFARLEQPYGGFSRLVRGYDPNWMPESPGVGVGPATVTLDGGCGRGGYLVCACFDSFGEMLDLFQA</sequence>
<protein>
    <submittedName>
        <fullName evidence="2">Uncharacterized protein</fullName>
    </submittedName>
</protein>
<dbReference type="OrthoDB" id="9807890at2"/>
<feature type="compositionally biased region" description="Low complexity" evidence="1">
    <location>
        <begin position="206"/>
        <end position="219"/>
    </location>
</feature>
<keyword evidence="3" id="KW-1185">Reference proteome</keyword>
<dbReference type="InterPro" id="IPR029052">
    <property type="entry name" value="Metallo-depent_PP-like"/>
</dbReference>
<dbReference type="RefSeq" id="WP_098738898.1">
    <property type="nucleotide sequence ID" value="NZ_PDKW01000043.1"/>
</dbReference>